<dbReference type="SMART" id="SM00855">
    <property type="entry name" value="PGAM"/>
    <property type="match status" value="1"/>
</dbReference>
<sequence>MDDRVVIALFRHGITEENRRKAYLGWNDSPLCPESKPISVTNSYQRYFSSDLQRCTDTAEILFPSSSPYLLKELREMNFGQWEGNTYEDLKENRLYRQWLADPVTHCPPDGESFDKFTKRVDAGWARMIEEVLSSRLQSCAMITHGGVIRYLLSRFAPHQKEFWEWQANHDQGFELIFERESLRRGTRCTLLLEVPLTANGLG</sequence>
<evidence type="ECO:0000313" key="2">
    <source>
        <dbReference type="Proteomes" id="UP000501868"/>
    </source>
</evidence>
<name>A0A6H1P338_PRIMG</name>
<reference evidence="1 2" key="1">
    <citation type="submission" date="2020-04" db="EMBL/GenBank/DDBJ databases">
        <title>Genome-Wide Identification of 5-Methylcytosine Sites in Bacterial Genomes By High-Throughput Sequencing of MspJI Restriction Fragments.</title>
        <authorList>
            <person name="Wu V."/>
        </authorList>
    </citation>
    <scope>NUCLEOTIDE SEQUENCE [LARGE SCALE GENOMIC DNA]</scope>
    <source>
        <strain evidence="1 2">S2</strain>
    </source>
</reference>
<dbReference type="SUPFAM" id="SSF53254">
    <property type="entry name" value="Phosphoglycerate mutase-like"/>
    <property type="match status" value="1"/>
</dbReference>
<proteinExistence type="predicted"/>
<dbReference type="Pfam" id="PF00300">
    <property type="entry name" value="His_Phos_1"/>
    <property type="match status" value="1"/>
</dbReference>
<accession>A0A6H1P338</accession>
<dbReference type="GO" id="GO:0016791">
    <property type="term" value="F:phosphatase activity"/>
    <property type="evidence" value="ECO:0007669"/>
    <property type="project" value="TreeGrafter"/>
</dbReference>
<dbReference type="EMBL" id="CP051128">
    <property type="protein sequence ID" value="QIZ07938.1"/>
    <property type="molecule type" value="Genomic_DNA"/>
</dbReference>
<dbReference type="Proteomes" id="UP000501868">
    <property type="component" value="Chromosome"/>
</dbReference>
<dbReference type="InterPro" id="IPR013078">
    <property type="entry name" value="His_Pase_superF_clade-1"/>
</dbReference>
<evidence type="ECO:0000313" key="1">
    <source>
        <dbReference type="EMBL" id="QIZ07938.1"/>
    </source>
</evidence>
<dbReference type="InterPro" id="IPR029033">
    <property type="entry name" value="His_PPase_superfam"/>
</dbReference>
<reference evidence="1 2" key="2">
    <citation type="submission" date="2020-04" db="EMBL/GenBank/DDBJ databases">
        <authorList>
            <person name="Fomenkov A."/>
            <person name="Anton B.P."/>
            <person name="Roberts R.J."/>
        </authorList>
    </citation>
    <scope>NUCLEOTIDE SEQUENCE [LARGE SCALE GENOMIC DNA]</scope>
    <source>
        <strain evidence="1 2">S2</strain>
    </source>
</reference>
<gene>
    <name evidence="1" type="ORF">HFZ78_15375</name>
</gene>
<organism evidence="1 2">
    <name type="scientific">Priestia megaterium</name>
    <name type="common">Bacillus megaterium</name>
    <dbReference type="NCBI Taxonomy" id="1404"/>
    <lineage>
        <taxon>Bacteria</taxon>
        <taxon>Bacillati</taxon>
        <taxon>Bacillota</taxon>
        <taxon>Bacilli</taxon>
        <taxon>Bacillales</taxon>
        <taxon>Bacillaceae</taxon>
        <taxon>Priestia</taxon>
    </lineage>
</organism>
<dbReference type="Gene3D" id="3.40.50.1240">
    <property type="entry name" value="Phosphoglycerate mutase-like"/>
    <property type="match status" value="1"/>
</dbReference>
<dbReference type="CDD" id="cd07067">
    <property type="entry name" value="HP_PGM_like"/>
    <property type="match status" value="1"/>
</dbReference>
<dbReference type="InterPro" id="IPR050275">
    <property type="entry name" value="PGM_Phosphatase"/>
</dbReference>
<dbReference type="PANTHER" id="PTHR48100">
    <property type="entry name" value="BROAD-SPECIFICITY PHOSPHATASE YOR283W-RELATED"/>
    <property type="match status" value="1"/>
</dbReference>
<dbReference type="PANTHER" id="PTHR48100:SF1">
    <property type="entry name" value="HISTIDINE PHOSPHATASE FAMILY PROTEIN-RELATED"/>
    <property type="match status" value="1"/>
</dbReference>
<dbReference type="GO" id="GO:0005737">
    <property type="term" value="C:cytoplasm"/>
    <property type="evidence" value="ECO:0007669"/>
    <property type="project" value="TreeGrafter"/>
</dbReference>
<protein>
    <submittedName>
        <fullName evidence="1">Histidine phosphatase family protein</fullName>
    </submittedName>
</protein>
<dbReference type="AlphaFoldDB" id="A0A6H1P338"/>